<evidence type="ECO:0000313" key="9">
    <source>
        <dbReference type="EMBL" id="TMW67790.1"/>
    </source>
</evidence>
<feature type="domain" description="RRM" evidence="8">
    <location>
        <begin position="98"/>
        <end position="176"/>
    </location>
</feature>
<dbReference type="InterPro" id="IPR008111">
    <property type="entry name" value="RNA-bd_8"/>
</dbReference>
<proteinExistence type="predicted"/>
<dbReference type="Gene3D" id="3.30.70.330">
    <property type="match status" value="1"/>
</dbReference>
<evidence type="ECO:0000256" key="5">
    <source>
        <dbReference type="ARBA" id="ARBA00023242"/>
    </source>
</evidence>
<dbReference type="OrthoDB" id="15688at2759"/>
<dbReference type="PANTHER" id="PTHR45894">
    <property type="entry name" value="RNA-BINDING PROTEIN 8A"/>
    <property type="match status" value="1"/>
</dbReference>
<gene>
    <name evidence="9" type="ORF">Poli38472_007462</name>
</gene>
<reference evidence="9" key="1">
    <citation type="submission" date="2019-03" db="EMBL/GenBank/DDBJ databases">
        <title>Long read genome sequence of the mycoparasitic Pythium oligandrum ATCC 38472 isolated from sugarbeet rhizosphere.</title>
        <authorList>
            <person name="Gaulin E."/>
        </authorList>
    </citation>
    <scope>NUCLEOTIDE SEQUENCE</scope>
    <source>
        <strain evidence="9">ATCC 38472_TT</strain>
    </source>
</reference>
<evidence type="ECO:0000259" key="8">
    <source>
        <dbReference type="PROSITE" id="PS50102"/>
    </source>
</evidence>
<dbReference type="InterPro" id="IPR035979">
    <property type="entry name" value="RBD_domain_sf"/>
</dbReference>
<keyword evidence="10" id="KW-1185">Reference proteome</keyword>
<keyword evidence="3" id="KW-0963">Cytoplasm</keyword>
<name>A0A8K1CS85_PYTOL</name>
<dbReference type="EMBL" id="SPLM01000003">
    <property type="protein sequence ID" value="TMW67790.1"/>
    <property type="molecule type" value="Genomic_DNA"/>
</dbReference>
<dbReference type="SUPFAM" id="SSF54928">
    <property type="entry name" value="RNA-binding domain, RBD"/>
    <property type="match status" value="1"/>
</dbReference>
<evidence type="ECO:0000256" key="7">
    <source>
        <dbReference type="SAM" id="MobiDB-lite"/>
    </source>
</evidence>
<protein>
    <recommendedName>
        <fullName evidence="8">RRM domain-containing protein</fullName>
    </recommendedName>
</protein>
<dbReference type="Pfam" id="PF00076">
    <property type="entry name" value="RRM_1"/>
    <property type="match status" value="1"/>
</dbReference>
<sequence>MAEEVDYESDTAMAMEEEEEDVKANARGERTRRVELTTTSAKSTEGRRVVKGRGKGSAAMDTERYPAEKGVFEKLNAREGAGGSSREHGNALQSVEGWILFVTGVHEEAQEEQLLDAFSEDAPVKNLHMNLDRRTGFVKGYALLEFEDFEAAKDAIERMDGQDFLGNKLHVDWAFRKDSGSDSRRDGQRSRGSRR</sequence>
<dbReference type="InterPro" id="IPR033744">
    <property type="entry name" value="RRM_RBM8"/>
</dbReference>
<evidence type="ECO:0000256" key="1">
    <source>
        <dbReference type="ARBA" id="ARBA00004123"/>
    </source>
</evidence>
<dbReference type="GO" id="GO:0005737">
    <property type="term" value="C:cytoplasm"/>
    <property type="evidence" value="ECO:0007669"/>
    <property type="project" value="UniProtKB-SubCell"/>
</dbReference>
<feature type="region of interest" description="Disordered" evidence="7">
    <location>
        <begin position="1"/>
        <end position="61"/>
    </location>
</feature>
<evidence type="ECO:0000256" key="3">
    <source>
        <dbReference type="ARBA" id="ARBA00022490"/>
    </source>
</evidence>
<dbReference type="AlphaFoldDB" id="A0A8K1CS85"/>
<evidence type="ECO:0000313" key="10">
    <source>
        <dbReference type="Proteomes" id="UP000794436"/>
    </source>
</evidence>
<evidence type="ECO:0000256" key="6">
    <source>
        <dbReference type="PROSITE-ProRule" id="PRU00176"/>
    </source>
</evidence>
<organism evidence="9 10">
    <name type="scientific">Pythium oligandrum</name>
    <name type="common">Mycoparasitic fungus</name>
    <dbReference type="NCBI Taxonomy" id="41045"/>
    <lineage>
        <taxon>Eukaryota</taxon>
        <taxon>Sar</taxon>
        <taxon>Stramenopiles</taxon>
        <taxon>Oomycota</taxon>
        <taxon>Peronosporomycetes</taxon>
        <taxon>Pythiales</taxon>
        <taxon>Pythiaceae</taxon>
        <taxon>Pythium</taxon>
    </lineage>
</organism>
<evidence type="ECO:0000256" key="4">
    <source>
        <dbReference type="ARBA" id="ARBA00022884"/>
    </source>
</evidence>
<dbReference type="GO" id="GO:0003729">
    <property type="term" value="F:mRNA binding"/>
    <property type="evidence" value="ECO:0007669"/>
    <property type="project" value="InterPro"/>
</dbReference>
<accession>A0A8K1CS85</accession>
<comment type="subcellular location">
    <subcellularLocation>
        <location evidence="2">Cytoplasm</location>
    </subcellularLocation>
    <subcellularLocation>
        <location evidence="1">Nucleus</location>
    </subcellularLocation>
</comment>
<evidence type="ECO:0000256" key="2">
    <source>
        <dbReference type="ARBA" id="ARBA00004496"/>
    </source>
</evidence>
<keyword evidence="5" id="KW-0539">Nucleus</keyword>
<dbReference type="PROSITE" id="PS50102">
    <property type="entry name" value="RRM"/>
    <property type="match status" value="1"/>
</dbReference>
<dbReference type="InterPro" id="IPR000504">
    <property type="entry name" value="RRM_dom"/>
</dbReference>
<feature type="compositionally biased region" description="Acidic residues" evidence="7">
    <location>
        <begin position="1"/>
        <end position="21"/>
    </location>
</feature>
<dbReference type="Proteomes" id="UP000794436">
    <property type="component" value="Unassembled WGS sequence"/>
</dbReference>
<dbReference type="GO" id="GO:0006396">
    <property type="term" value="P:RNA processing"/>
    <property type="evidence" value="ECO:0007669"/>
    <property type="project" value="InterPro"/>
</dbReference>
<dbReference type="SMART" id="SM00360">
    <property type="entry name" value="RRM"/>
    <property type="match status" value="1"/>
</dbReference>
<feature type="compositionally biased region" description="Basic and acidic residues" evidence="7">
    <location>
        <begin position="22"/>
        <end position="35"/>
    </location>
</feature>
<dbReference type="GO" id="GO:0005634">
    <property type="term" value="C:nucleus"/>
    <property type="evidence" value="ECO:0007669"/>
    <property type="project" value="UniProtKB-SubCell"/>
</dbReference>
<dbReference type="CDD" id="cd12324">
    <property type="entry name" value="RRM_RBM8"/>
    <property type="match status" value="1"/>
</dbReference>
<dbReference type="InterPro" id="IPR012677">
    <property type="entry name" value="Nucleotide-bd_a/b_plait_sf"/>
</dbReference>
<keyword evidence="4 6" id="KW-0694">RNA-binding</keyword>
<comment type="caution">
    <text evidence="9">The sequence shown here is derived from an EMBL/GenBank/DDBJ whole genome shotgun (WGS) entry which is preliminary data.</text>
</comment>